<evidence type="ECO:0000313" key="4">
    <source>
        <dbReference type="Proteomes" id="UP000216913"/>
    </source>
</evidence>
<evidence type="ECO:0000256" key="2">
    <source>
        <dbReference type="SAM" id="MobiDB-lite"/>
    </source>
</evidence>
<evidence type="ECO:0000256" key="1">
    <source>
        <dbReference type="ARBA" id="ARBA00006987"/>
    </source>
</evidence>
<accession>A0A261TX16</accession>
<dbReference type="PANTHER" id="PTHR42928:SF5">
    <property type="entry name" value="BLR1237 PROTEIN"/>
    <property type="match status" value="1"/>
</dbReference>
<dbReference type="Pfam" id="PF03401">
    <property type="entry name" value="TctC"/>
    <property type="match status" value="1"/>
</dbReference>
<dbReference type="SUPFAM" id="SSF53850">
    <property type="entry name" value="Periplasmic binding protein-like II"/>
    <property type="match status" value="1"/>
</dbReference>
<feature type="region of interest" description="Disordered" evidence="2">
    <location>
        <begin position="1"/>
        <end position="36"/>
    </location>
</feature>
<dbReference type="Gene3D" id="3.40.190.150">
    <property type="entry name" value="Bordetella uptake gene, domain 1"/>
    <property type="match status" value="1"/>
</dbReference>
<dbReference type="PIRSF" id="PIRSF017082">
    <property type="entry name" value="YflP"/>
    <property type="match status" value="1"/>
</dbReference>
<protein>
    <submittedName>
        <fullName evidence="3">ABC transporter substrate-binding protein</fullName>
    </submittedName>
</protein>
<dbReference type="InterPro" id="IPR042100">
    <property type="entry name" value="Bug_dom1"/>
</dbReference>
<dbReference type="Proteomes" id="UP000216913">
    <property type="component" value="Unassembled WGS sequence"/>
</dbReference>
<sequence>MDSVWQAAREGCPDEAGRGKGVAGQTARREHEGRGARRRGGCLGAFGVLALAMATGASAAQPAWPQKPVSVVVAFSAGGTTDILAREIGASLTQRWGQSVVVENKPGASGNIGTQAVVNAAPDGYTLLINSIGPIAVNPALYRKLPFDPQKDLKPVVLVADVPNVLVVHPSSNVKTLAELVQRMKAKPNGYNCASTGVGTAAHLSCATFAQQAGVEVTHIPYKGADALNDLLGGRVQFMFATIPSVMGHLRSGALVPLAVSTQRRSPSLPNVPTVAESGYPKFALGSWFGYFVPKRTPDEIVARINADVNAVLAEPVIKQKLQSEGAEAVGGTPQQFADYVRSETDKWGKVVEQLGVALD</sequence>
<gene>
    <name evidence="3" type="ORF">CAL25_06065</name>
</gene>
<comment type="caution">
    <text evidence="3">The sequence shown here is derived from an EMBL/GenBank/DDBJ whole genome shotgun (WGS) entry which is preliminary data.</text>
</comment>
<dbReference type="AlphaFoldDB" id="A0A261TX16"/>
<evidence type="ECO:0000313" key="3">
    <source>
        <dbReference type="EMBL" id="OZI53540.1"/>
    </source>
</evidence>
<name>A0A261TX16_9BORD</name>
<dbReference type="InterPro" id="IPR005064">
    <property type="entry name" value="BUG"/>
</dbReference>
<dbReference type="EMBL" id="NEVP01000004">
    <property type="protein sequence ID" value="OZI53540.1"/>
    <property type="molecule type" value="Genomic_DNA"/>
</dbReference>
<organism evidence="3 4">
    <name type="scientific">Bordetella genomosp. 5</name>
    <dbReference type="NCBI Taxonomy" id="1395608"/>
    <lineage>
        <taxon>Bacteria</taxon>
        <taxon>Pseudomonadati</taxon>
        <taxon>Pseudomonadota</taxon>
        <taxon>Betaproteobacteria</taxon>
        <taxon>Burkholderiales</taxon>
        <taxon>Alcaligenaceae</taxon>
        <taxon>Bordetella</taxon>
    </lineage>
</organism>
<reference evidence="3 4" key="1">
    <citation type="submission" date="2017-05" db="EMBL/GenBank/DDBJ databases">
        <title>Complete and WGS of Bordetella genogroups.</title>
        <authorList>
            <person name="Spilker T."/>
            <person name="LiPuma J."/>
        </authorList>
    </citation>
    <scope>NUCLEOTIDE SEQUENCE [LARGE SCALE GENOMIC DNA]</scope>
    <source>
        <strain evidence="3 4">AU10456</strain>
    </source>
</reference>
<dbReference type="Gene3D" id="3.40.190.10">
    <property type="entry name" value="Periplasmic binding protein-like II"/>
    <property type="match status" value="1"/>
</dbReference>
<dbReference type="PANTHER" id="PTHR42928">
    <property type="entry name" value="TRICARBOXYLATE-BINDING PROTEIN"/>
    <property type="match status" value="1"/>
</dbReference>
<keyword evidence="4" id="KW-1185">Reference proteome</keyword>
<dbReference type="CDD" id="cd13578">
    <property type="entry name" value="PBP2_Bug27"/>
    <property type="match status" value="1"/>
</dbReference>
<proteinExistence type="inferred from homology"/>
<comment type="similarity">
    <text evidence="1">Belongs to the UPF0065 (bug) family.</text>
</comment>